<dbReference type="PANTHER" id="PTHR15193">
    <property type="entry name" value="CD83 ANTIGEN"/>
    <property type="match status" value="1"/>
</dbReference>
<dbReference type="InterPro" id="IPR007110">
    <property type="entry name" value="Ig-like_dom"/>
</dbReference>
<dbReference type="InterPro" id="IPR013106">
    <property type="entry name" value="Ig_V-set"/>
</dbReference>
<dbReference type="Ensembl" id="ENSNMLT00000017358.1">
    <property type="protein sequence ID" value="ENSNMLP00000015452.1"/>
    <property type="gene ID" value="ENSNMLG00000010246.1"/>
</dbReference>
<feature type="signal peptide" evidence="2">
    <location>
        <begin position="1"/>
        <end position="17"/>
    </location>
</feature>
<dbReference type="InterPro" id="IPR013783">
    <property type="entry name" value="Ig-like_fold"/>
</dbReference>
<name>A0A8C6TAV5_9GOBI</name>
<dbReference type="PANTHER" id="PTHR15193:SF1">
    <property type="entry name" value="CD83 ANTIGEN"/>
    <property type="match status" value="1"/>
</dbReference>
<accession>A0A8C6TAV5</accession>
<evidence type="ECO:0000259" key="3">
    <source>
        <dbReference type="PROSITE" id="PS50835"/>
    </source>
</evidence>
<dbReference type="InterPro" id="IPR036179">
    <property type="entry name" value="Ig-like_dom_sf"/>
</dbReference>
<dbReference type="InterPro" id="IPR003599">
    <property type="entry name" value="Ig_sub"/>
</dbReference>
<evidence type="ECO:0000256" key="1">
    <source>
        <dbReference type="SAM" id="Phobius"/>
    </source>
</evidence>
<keyword evidence="5" id="KW-1185">Reference proteome</keyword>
<dbReference type="SMART" id="SM00409">
    <property type="entry name" value="IG"/>
    <property type="match status" value="1"/>
</dbReference>
<dbReference type="Gene3D" id="2.60.40.10">
    <property type="entry name" value="Immunoglobulins"/>
    <property type="match status" value="1"/>
</dbReference>
<organism evidence="4 5">
    <name type="scientific">Neogobius melanostomus</name>
    <name type="common">round goby</name>
    <dbReference type="NCBI Taxonomy" id="47308"/>
    <lineage>
        <taxon>Eukaryota</taxon>
        <taxon>Metazoa</taxon>
        <taxon>Chordata</taxon>
        <taxon>Craniata</taxon>
        <taxon>Vertebrata</taxon>
        <taxon>Euteleostomi</taxon>
        <taxon>Actinopterygii</taxon>
        <taxon>Neopterygii</taxon>
        <taxon>Teleostei</taxon>
        <taxon>Neoteleostei</taxon>
        <taxon>Acanthomorphata</taxon>
        <taxon>Gobiaria</taxon>
        <taxon>Gobiiformes</taxon>
        <taxon>Gobioidei</taxon>
        <taxon>Gobiidae</taxon>
        <taxon>Benthophilinae</taxon>
        <taxon>Neogobiini</taxon>
        <taxon>Neogobius</taxon>
    </lineage>
</organism>
<feature type="chain" id="PRO_5034514026" description="Ig-like domain-containing protein" evidence="2">
    <location>
        <begin position="18"/>
        <end position="232"/>
    </location>
</feature>
<sequence>MLLLVFSLVGCLWITTADEILVVTAFENDSISLNCTAHRKHGLNYWAVRWYKEGVDPRLTGLVSRSPPNGTLKWYVGADTRVALEYPSLSLMLPPVSCSDSGVYQCYLAAPVGQQNREGRVRLVVKGCPTDPPVIPEGTVEIAICAFPDLRSEPVSKDGYLVICGAVGVLLSAFVIFAVSYRSLKNALWQKTKTPGKELYPYPNPNSPPEKQDLLWIATLGPPPKKTDITAA</sequence>
<reference evidence="4" key="1">
    <citation type="submission" date="2025-08" db="UniProtKB">
        <authorList>
            <consortium name="Ensembl"/>
        </authorList>
    </citation>
    <scope>IDENTIFICATION</scope>
</reference>
<feature type="domain" description="Ig-like" evidence="3">
    <location>
        <begin position="18"/>
        <end position="122"/>
    </location>
</feature>
<reference evidence="4" key="2">
    <citation type="submission" date="2025-09" db="UniProtKB">
        <authorList>
            <consortium name="Ensembl"/>
        </authorList>
    </citation>
    <scope>IDENTIFICATION</scope>
</reference>
<dbReference type="PROSITE" id="PS50835">
    <property type="entry name" value="IG_LIKE"/>
    <property type="match status" value="1"/>
</dbReference>
<evidence type="ECO:0000313" key="5">
    <source>
        <dbReference type="Proteomes" id="UP000694523"/>
    </source>
</evidence>
<keyword evidence="2" id="KW-0732">Signal</keyword>
<dbReference type="Proteomes" id="UP000694523">
    <property type="component" value="Unplaced"/>
</dbReference>
<dbReference type="Pfam" id="PF07686">
    <property type="entry name" value="V-set"/>
    <property type="match status" value="1"/>
</dbReference>
<protein>
    <recommendedName>
        <fullName evidence="3">Ig-like domain-containing protein</fullName>
    </recommendedName>
</protein>
<proteinExistence type="predicted"/>
<evidence type="ECO:0000313" key="4">
    <source>
        <dbReference type="Ensembl" id="ENSNMLP00000015452.1"/>
    </source>
</evidence>
<keyword evidence="1" id="KW-0812">Transmembrane</keyword>
<dbReference type="AlphaFoldDB" id="A0A8C6TAV5"/>
<keyword evidence="1" id="KW-0472">Membrane</keyword>
<feature type="transmembrane region" description="Helical" evidence="1">
    <location>
        <begin position="160"/>
        <end position="181"/>
    </location>
</feature>
<dbReference type="SUPFAM" id="SSF48726">
    <property type="entry name" value="Immunoglobulin"/>
    <property type="match status" value="1"/>
</dbReference>
<evidence type="ECO:0000256" key="2">
    <source>
        <dbReference type="SAM" id="SignalP"/>
    </source>
</evidence>
<keyword evidence="1" id="KW-1133">Transmembrane helix</keyword>